<evidence type="ECO:0000313" key="1">
    <source>
        <dbReference type="EMBL" id="AKJ96467.1"/>
    </source>
</evidence>
<sequence length="128" mass="13845">MLIEASVIEQRVDLVVSEIDPTLVSGETYALWGLAAVIAEVYVERALHEIGQEITSFRMPDAEAKEILESALVVCLRSVAREWEGSPSGDLAAAVHSAVTGDWVLRDAMSSVAADYVRAQQELIDAMA</sequence>
<protein>
    <submittedName>
        <fullName evidence="1">Uncharacterized protein</fullName>
    </submittedName>
</protein>
<keyword evidence="2" id="KW-1185">Reference proteome</keyword>
<name>A0A0G3GA84_9GAMM</name>
<proteinExistence type="predicted"/>
<dbReference type="RefSeq" id="WP_047251946.1">
    <property type="nucleotide sequence ID" value="NZ_CP011367.1"/>
</dbReference>
<gene>
    <name evidence="1" type="ORF">TVD_08320</name>
</gene>
<dbReference type="AlphaFoldDB" id="A0A0G3GA84"/>
<organism evidence="1 2">
    <name type="scientific">Thioalkalivibrio versutus</name>
    <dbReference type="NCBI Taxonomy" id="106634"/>
    <lineage>
        <taxon>Bacteria</taxon>
        <taxon>Pseudomonadati</taxon>
        <taxon>Pseudomonadota</taxon>
        <taxon>Gammaproteobacteria</taxon>
        <taxon>Chromatiales</taxon>
        <taxon>Ectothiorhodospiraceae</taxon>
        <taxon>Thioalkalivibrio</taxon>
    </lineage>
</organism>
<dbReference type="PATRIC" id="fig|106634.4.peg.1702"/>
<dbReference type="Proteomes" id="UP000064201">
    <property type="component" value="Chromosome"/>
</dbReference>
<reference evidence="1 2" key="1">
    <citation type="submission" date="2015-04" db="EMBL/GenBank/DDBJ databases">
        <title>Complete Sequence for the Genome of the Thioalkalivibrio versutus D301.</title>
        <authorList>
            <person name="Mu T."/>
            <person name="Zhou J."/>
            <person name="Xu X."/>
        </authorList>
    </citation>
    <scope>NUCLEOTIDE SEQUENCE [LARGE SCALE GENOMIC DNA]</scope>
    <source>
        <strain evidence="1 2">D301</strain>
    </source>
</reference>
<evidence type="ECO:0000313" key="2">
    <source>
        <dbReference type="Proteomes" id="UP000064201"/>
    </source>
</evidence>
<dbReference type="EMBL" id="CP011367">
    <property type="protein sequence ID" value="AKJ96467.1"/>
    <property type="molecule type" value="Genomic_DNA"/>
</dbReference>
<accession>A0A0G3GA84</accession>
<dbReference type="KEGG" id="tvr:TVD_08320"/>